<evidence type="ECO:0000256" key="1">
    <source>
        <dbReference type="ARBA" id="ARBA00022603"/>
    </source>
</evidence>
<evidence type="ECO:0000256" key="2">
    <source>
        <dbReference type="ARBA" id="ARBA00022679"/>
    </source>
</evidence>
<organism evidence="7 8">
    <name type="scientific">Staurois parvus</name>
    <dbReference type="NCBI Taxonomy" id="386267"/>
    <lineage>
        <taxon>Eukaryota</taxon>
        <taxon>Metazoa</taxon>
        <taxon>Chordata</taxon>
        <taxon>Craniata</taxon>
        <taxon>Vertebrata</taxon>
        <taxon>Euteleostomi</taxon>
        <taxon>Amphibia</taxon>
        <taxon>Batrachia</taxon>
        <taxon>Anura</taxon>
        <taxon>Neobatrachia</taxon>
        <taxon>Ranoidea</taxon>
        <taxon>Ranidae</taxon>
        <taxon>Staurois</taxon>
    </lineage>
</organism>
<dbReference type="EC" id="2.1.1.114" evidence="5"/>
<comment type="catalytic activity">
    <reaction evidence="5">
        <text>a 3-demethylubiquinone + S-adenosyl-L-methionine = a ubiquinone + S-adenosyl-L-homocysteine</text>
        <dbReference type="Rhea" id="RHEA:81215"/>
        <dbReference type="Rhea" id="RHEA-COMP:9565"/>
        <dbReference type="Rhea" id="RHEA-COMP:19654"/>
        <dbReference type="ChEBI" id="CHEBI:16389"/>
        <dbReference type="ChEBI" id="CHEBI:57856"/>
        <dbReference type="ChEBI" id="CHEBI:59789"/>
        <dbReference type="ChEBI" id="CHEBI:231825"/>
    </reaction>
</comment>
<evidence type="ECO:0000256" key="4">
    <source>
        <dbReference type="ARBA" id="ARBA00022691"/>
    </source>
</evidence>
<keyword evidence="5" id="KW-0479">Metal-binding</keyword>
<feature type="binding site" evidence="5">
    <location>
        <position position="195"/>
    </location>
    <ligand>
        <name>Mg(2+)</name>
        <dbReference type="ChEBI" id="CHEBI:18420"/>
    </ligand>
</feature>
<dbReference type="PANTHER" id="PTHR43464">
    <property type="entry name" value="METHYLTRANSFERASE"/>
    <property type="match status" value="1"/>
</dbReference>
<dbReference type="EC" id="2.1.1.-" evidence="5"/>
<proteinExistence type="inferred from homology"/>
<feature type="region of interest" description="Disordered" evidence="6">
    <location>
        <begin position="307"/>
        <end position="327"/>
    </location>
</feature>
<keyword evidence="3 5" id="KW-0831">Ubiquinone biosynthesis</keyword>
<accession>A0ABN9DGD1</accession>
<comment type="caution">
    <text evidence="7">The sequence shown here is derived from an EMBL/GenBank/DDBJ whole genome shotgun (WGS) entry which is preliminary data.</text>
</comment>
<evidence type="ECO:0000256" key="3">
    <source>
        <dbReference type="ARBA" id="ARBA00022688"/>
    </source>
</evidence>
<keyword evidence="5" id="KW-0460">Magnesium</keyword>
<dbReference type="HAMAP" id="MF_00472">
    <property type="entry name" value="UbiG"/>
    <property type="match status" value="1"/>
</dbReference>
<keyword evidence="5" id="KW-0999">Mitochondrion inner membrane</keyword>
<name>A0ABN9DGD1_9NEOB</name>
<dbReference type="InterPro" id="IPR029063">
    <property type="entry name" value="SAM-dependent_MTases_sf"/>
</dbReference>
<dbReference type="CDD" id="cd02440">
    <property type="entry name" value="AdoMet_MTases"/>
    <property type="match status" value="1"/>
</dbReference>
<dbReference type="EC" id="2.1.1.64" evidence="5"/>
<comment type="cofactor">
    <cofactor evidence="5">
        <name>Mg(2+)</name>
        <dbReference type="ChEBI" id="CHEBI:18420"/>
    </cofactor>
</comment>
<evidence type="ECO:0000256" key="5">
    <source>
        <dbReference type="HAMAP-Rule" id="MF_03190"/>
    </source>
</evidence>
<comment type="catalytic activity">
    <reaction evidence="5">
        <text>a 3-demethylubiquinol + S-adenosyl-L-methionine = a ubiquinol + S-adenosyl-L-homocysteine + H(+)</text>
        <dbReference type="Rhea" id="RHEA:44380"/>
        <dbReference type="Rhea" id="RHEA-COMP:9566"/>
        <dbReference type="Rhea" id="RHEA-COMP:10914"/>
        <dbReference type="ChEBI" id="CHEBI:15378"/>
        <dbReference type="ChEBI" id="CHEBI:17976"/>
        <dbReference type="ChEBI" id="CHEBI:57856"/>
        <dbReference type="ChEBI" id="CHEBI:59789"/>
        <dbReference type="ChEBI" id="CHEBI:84422"/>
        <dbReference type="EC" id="2.1.1.64"/>
    </reaction>
</comment>
<sequence>MWALFIPMGVVRRTGSRSVASLIPMLQKFSFCNQGSRKGSTAARTRGPLHLRRAYSTSHTVDPIELKKFQTWSAKWWDEEGVYKALHAMNDIRVPFVRDVLMSKSYDHDVGCPLFGIKILDVGCGGGLLTEPLGRLGAAVMGIDPLEDNIRTAILHKSADPALDKLIQYKPCTLEEVAEQTVESFDAVVASEVVEHVNNPEAFIQSCFHVLKPGGSLFITTINKTKISYVLGIVLAEKVMSIVPEGTHDWDKFIPPEELERLLESNGFVVDTLKGMLYNPFMGSWRWFDDTSLNYAVHALKTVRQEQTSDRDFEKEQDVPKAAEASI</sequence>
<comment type="function">
    <text evidence="5">O-methyltransferase required for two non-consecutive steps during ubiquinone biosynthesis. Catalyzes the 2 O-methylation of 3,4-dihydroxy-5-(all-trans-polyprenyl)benzoic acid into 4-hydroxy-3-methoxy-5-(all-trans-polyprenyl)benzoic acid. Also catalyzes the last step of ubiquinone biosynthesis by mediating methylation of 3-demethylubiquinone into ubiquinone. Also able to mediate the methylation of 3-demethylubiquinol into ubiquinol.</text>
</comment>
<feature type="binding site" evidence="5">
    <location>
        <position position="123"/>
    </location>
    <ligand>
        <name>S-adenosyl-L-methionine</name>
        <dbReference type="ChEBI" id="CHEBI:59789"/>
    </ligand>
</feature>
<dbReference type="Pfam" id="PF13489">
    <property type="entry name" value="Methyltransf_23"/>
    <property type="match status" value="1"/>
</dbReference>
<comment type="subunit">
    <text evidence="5">Component of a multi-subunit COQ enzyme complex, composed of at least COQ3, COQ4, COQ5, COQ6, COQ7 and COQ9.</text>
</comment>
<feature type="compositionally biased region" description="Basic and acidic residues" evidence="6">
    <location>
        <begin position="307"/>
        <end position="321"/>
    </location>
</feature>
<comment type="similarity">
    <text evidence="5">Belongs to the class I-like SAM-binding methyltransferase superfamily. UbiG/COQ3 family.</text>
</comment>
<protein>
    <recommendedName>
        <fullName evidence="5">Ubiquinone biosynthesis O-methyltransferase, mitochondrial</fullName>
    </recommendedName>
    <alternativeName>
        <fullName evidence="5">3-demethylubiquinol 3-O-methyltransferase</fullName>
        <ecNumber evidence="5">2.1.1.64</ecNumber>
    </alternativeName>
    <alternativeName>
        <fullName evidence="5">3-demethylubiquinone 3-O-methyltransferase</fullName>
        <ecNumber evidence="5">2.1.1.-</ecNumber>
    </alternativeName>
    <alternativeName>
        <fullName evidence="5">Polyprenyldihydroxybenzoate methyltransferase</fullName>
        <ecNumber evidence="5">2.1.1.114</ecNumber>
    </alternativeName>
</protein>
<feature type="binding site" evidence="5">
    <location>
        <position position="144"/>
    </location>
    <ligand>
        <name>S-adenosyl-L-methionine</name>
        <dbReference type="ChEBI" id="CHEBI:59789"/>
    </ligand>
</feature>
<evidence type="ECO:0000256" key="6">
    <source>
        <dbReference type="SAM" id="MobiDB-lite"/>
    </source>
</evidence>
<feature type="binding site" evidence="5">
    <location>
        <position position="191"/>
    </location>
    <ligand>
        <name>S-adenosyl-L-methionine</name>
        <dbReference type="ChEBI" id="CHEBI:59789"/>
    </ligand>
</feature>
<dbReference type="Gene3D" id="3.40.50.150">
    <property type="entry name" value="Vaccinia Virus protein VP39"/>
    <property type="match status" value="1"/>
</dbReference>
<comment type="subcellular location">
    <subcellularLocation>
        <location evidence="5">Mitochondrion inner membrane</location>
        <topology evidence="5">Peripheral membrane protein</topology>
        <orientation evidence="5">Matrix side</orientation>
    </subcellularLocation>
</comment>
<reference evidence="7" key="1">
    <citation type="submission" date="2023-05" db="EMBL/GenBank/DDBJ databases">
        <authorList>
            <person name="Stuckert A."/>
        </authorList>
    </citation>
    <scope>NUCLEOTIDE SEQUENCE</scope>
</reference>
<gene>
    <name evidence="5" type="primary">COQ3</name>
    <name evidence="7" type="ORF">SPARVUS_LOCUS7057732</name>
</gene>
<dbReference type="EMBL" id="CATNWA010014297">
    <property type="protein sequence ID" value="CAI9570182.1"/>
    <property type="molecule type" value="Genomic_DNA"/>
</dbReference>
<dbReference type="InterPro" id="IPR010233">
    <property type="entry name" value="UbiG_MeTrfase"/>
</dbReference>
<keyword evidence="1 5" id="KW-0489">Methyltransferase</keyword>
<dbReference type="PANTHER" id="PTHR43464:SF19">
    <property type="entry name" value="UBIQUINONE BIOSYNTHESIS O-METHYLTRANSFERASE, MITOCHONDRIAL"/>
    <property type="match status" value="1"/>
</dbReference>
<comment type="catalytic activity">
    <reaction evidence="5">
        <text>a 3,4-dihydroxy-5-(all-trans-polyprenyl)benzoate + S-adenosyl-L-methionine = a 4-hydroxy-3-methoxy-5-(all-trans-polyprenyl)benzoate + S-adenosyl-L-homocysteine + H(+)</text>
        <dbReference type="Rhea" id="RHEA:44452"/>
        <dbReference type="Rhea" id="RHEA-COMP:10930"/>
        <dbReference type="Rhea" id="RHEA-COMP:10931"/>
        <dbReference type="ChEBI" id="CHEBI:15378"/>
        <dbReference type="ChEBI" id="CHEBI:57856"/>
        <dbReference type="ChEBI" id="CHEBI:59789"/>
        <dbReference type="ChEBI" id="CHEBI:64694"/>
        <dbReference type="ChEBI" id="CHEBI:84443"/>
        <dbReference type="EC" id="2.1.1.114"/>
    </reaction>
</comment>
<comment type="pathway">
    <text evidence="5">Cofactor biosynthesis; ubiquinone biosynthesis.</text>
</comment>
<keyword evidence="5" id="KW-0472">Membrane</keyword>
<dbReference type="Proteomes" id="UP001162483">
    <property type="component" value="Unassembled WGS sequence"/>
</dbReference>
<keyword evidence="2 5" id="KW-0808">Transferase</keyword>
<dbReference type="NCBIfam" id="TIGR01983">
    <property type="entry name" value="UbiG"/>
    <property type="match status" value="1"/>
</dbReference>
<evidence type="ECO:0000313" key="8">
    <source>
        <dbReference type="Proteomes" id="UP001162483"/>
    </source>
</evidence>
<feature type="binding site" evidence="5">
    <location>
        <position position="192"/>
    </location>
    <ligand>
        <name>Mg(2+)</name>
        <dbReference type="ChEBI" id="CHEBI:18420"/>
    </ligand>
</feature>
<keyword evidence="5" id="KW-0496">Mitochondrion</keyword>
<evidence type="ECO:0000313" key="7">
    <source>
        <dbReference type="EMBL" id="CAI9570182.1"/>
    </source>
</evidence>
<feature type="binding site" evidence="5">
    <location>
        <position position="93"/>
    </location>
    <ligand>
        <name>S-adenosyl-L-methionine</name>
        <dbReference type="ChEBI" id="CHEBI:59789"/>
    </ligand>
</feature>
<feature type="binding site" evidence="5">
    <location>
        <position position="196"/>
    </location>
    <ligand>
        <name>Mg(2+)</name>
        <dbReference type="ChEBI" id="CHEBI:18420"/>
    </ligand>
</feature>
<keyword evidence="4 5" id="KW-0949">S-adenosyl-L-methionine</keyword>
<keyword evidence="8" id="KW-1185">Reference proteome</keyword>
<dbReference type="SUPFAM" id="SSF53335">
    <property type="entry name" value="S-adenosyl-L-methionine-dependent methyltransferases"/>
    <property type="match status" value="1"/>
</dbReference>